<gene>
    <name evidence="1" type="ORF">SAMN02910350_02157</name>
</gene>
<evidence type="ECO:0000313" key="2">
    <source>
        <dbReference type="Proteomes" id="UP000199428"/>
    </source>
</evidence>
<sequence length="264" mass="29416">MKSAVFFDIDGTIWDYDKYIPESAKLAIKKLRENGHLAFICSGRARAFINDPELLGLGFDGIVCSCGCHIEIDGKIIYQNIIDKNVVKNTIEMIREYGFRPILEGPKNIYMDESEFGLDDPFGNVLRRDVGENLVPVGGDYYGDWVINKMSCATDVEAEKRLECFDKLSAHYQVIEHNENVCELVPVGHNKATGMIKACELVGIDLANTYAIGDSENDLDMLQEAHVGIAMGNGTDRAKEVADYVTTDFDKDGIYNALKHFGLI</sequence>
<dbReference type="SFLD" id="SFLDS00003">
    <property type="entry name" value="Haloacid_Dehalogenase"/>
    <property type="match status" value="1"/>
</dbReference>
<dbReference type="GO" id="GO:0000287">
    <property type="term" value="F:magnesium ion binding"/>
    <property type="evidence" value="ECO:0007669"/>
    <property type="project" value="TreeGrafter"/>
</dbReference>
<dbReference type="PANTHER" id="PTHR10000">
    <property type="entry name" value="PHOSPHOSERINE PHOSPHATASE"/>
    <property type="match status" value="1"/>
</dbReference>
<dbReference type="RefSeq" id="WP_090163372.1">
    <property type="nucleotide sequence ID" value="NZ_FMWK01000012.1"/>
</dbReference>
<dbReference type="Proteomes" id="UP000199428">
    <property type="component" value="Unassembled WGS sequence"/>
</dbReference>
<dbReference type="Gene3D" id="3.40.50.1000">
    <property type="entry name" value="HAD superfamily/HAD-like"/>
    <property type="match status" value="1"/>
</dbReference>
<dbReference type="AlphaFoldDB" id="A0A1G5S1H7"/>
<dbReference type="SUPFAM" id="SSF56784">
    <property type="entry name" value="HAD-like"/>
    <property type="match status" value="1"/>
</dbReference>
<reference evidence="1 2" key="1">
    <citation type="submission" date="2016-10" db="EMBL/GenBank/DDBJ databases">
        <authorList>
            <person name="de Groot N.N."/>
        </authorList>
    </citation>
    <scope>NUCLEOTIDE SEQUENCE [LARGE SCALE GENOMIC DNA]</scope>
    <source>
        <strain evidence="1 2">DSM 10317</strain>
    </source>
</reference>
<dbReference type="EMBL" id="FMWK01000012">
    <property type="protein sequence ID" value="SCZ80163.1"/>
    <property type="molecule type" value="Genomic_DNA"/>
</dbReference>
<dbReference type="PANTHER" id="PTHR10000:SF25">
    <property type="entry name" value="PHOSPHATASE YKRA-RELATED"/>
    <property type="match status" value="1"/>
</dbReference>
<dbReference type="PRINTS" id="PR00119">
    <property type="entry name" value="CATATPASE"/>
</dbReference>
<organism evidence="1 2">
    <name type="scientific">Pseudobutyrivibrio xylanivorans</name>
    <dbReference type="NCBI Taxonomy" id="185007"/>
    <lineage>
        <taxon>Bacteria</taxon>
        <taxon>Bacillati</taxon>
        <taxon>Bacillota</taxon>
        <taxon>Clostridia</taxon>
        <taxon>Lachnospirales</taxon>
        <taxon>Lachnospiraceae</taxon>
        <taxon>Pseudobutyrivibrio</taxon>
    </lineage>
</organism>
<dbReference type="InterPro" id="IPR000150">
    <property type="entry name" value="Cof"/>
</dbReference>
<proteinExistence type="predicted"/>
<dbReference type="GO" id="GO:0005829">
    <property type="term" value="C:cytosol"/>
    <property type="evidence" value="ECO:0007669"/>
    <property type="project" value="TreeGrafter"/>
</dbReference>
<dbReference type="SFLD" id="SFLDG01140">
    <property type="entry name" value="C2.B:_Phosphomannomutase_and_P"/>
    <property type="match status" value="1"/>
</dbReference>
<accession>A0A1G5S1H7</accession>
<evidence type="ECO:0008006" key="3">
    <source>
        <dbReference type="Google" id="ProtNLM"/>
    </source>
</evidence>
<dbReference type="Pfam" id="PF08282">
    <property type="entry name" value="Hydrolase_3"/>
    <property type="match status" value="1"/>
</dbReference>
<dbReference type="InterPro" id="IPR023214">
    <property type="entry name" value="HAD_sf"/>
</dbReference>
<evidence type="ECO:0000313" key="1">
    <source>
        <dbReference type="EMBL" id="SCZ80163.1"/>
    </source>
</evidence>
<name>A0A1G5S1H7_PSEXY</name>
<dbReference type="GO" id="GO:0016791">
    <property type="term" value="F:phosphatase activity"/>
    <property type="evidence" value="ECO:0007669"/>
    <property type="project" value="TreeGrafter"/>
</dbReference>
<dbReference type="PROSITE" id="PS01229">
    <property type="entry name" value="COF_2"/>
    <property type="match status" value="1"/>
</dbReference>
<protein>
    <recommendedName>
        <fullName evidence="3">Cof-type HAD-IIB family hydrolase</fullName>
    </recommendedName>
</protein>
<dbReference type="InterPro" id="IPR036412">
    <property type="entry name" value="HAD-like_sf"/>
</dbReference>
<dbReference type="Gene3D" id="3.30.1240.10">
    <property type="match status" value="1"/>
</dbReference>
<dbReference type="NCBIfam" id="TIGR00099">
    <property type="entry name" value="Cof-subfamily"/>
    <property type="match status" value="1"/>
</dbReference>